<name>A0A1P8UFA2_9GAMM</name>
<evidence type="ECO:0000313" key="2">
    <source>
        <dbReference type="Proteomes" id="UP000243807"/>
    </source>
</evidence>
<dbReference type="KEGG" id="afy:BW247_04935"/>
<keyword evidence="2" id="KW-1185">Reference proteome</keyword>
<proteinExistence type="predicted"/>
<sequence length="71" mass="8310">MHGFTVFKCSAASSLDGKPSIAAHVTFHERLLRYRRQTVYEVFWRIAKVQVFIAHTGKRYLTFRGDEHARL</sequence>
<evidence type="ECO:0000313" key="1">
    <source>
        <dbReference type="EMBL" id="APZ42516.1"/>
    </source>
</evidence>
<organism evidence="1 2">
    <name type="scientific">Acidihalobacter ferrooxydans</name>
    <dbReference type="NCBI Taxonomy" id="1765967"/>
    <lineage>
        <taxon>Bacteria</taxon>
        <taxon>Pseudomonadati</taxon>
        <taxon>Pseudomonadota</taxon>
        <taxon>Gammaproteobacteria</taxon>
        <taxon>Chromatiales</taxon>
        <taxon>Ectothiorhodospiraceae</taxon>
        <taxon>Acidihalobacter</taxon>
    </lineage>
</organism>
<dbReference type="Proteomes" id="UP000243807">
    <property type="component" value="Chromosome"/>
</dbReference>
<dbReference type="EMBL" id="CP019434">
    <property type="protein sequence ID" value="APZ42516.1"/>
    <property type="molecule type" value="Genomic_DNA"/>
</dbReference>
<dbReference type="AlphaFoldDB" id="A0A1P8UFA2"/>
<gene>
    <name evidence="1" type="ORF">BW247_04935</name>
</gene>
<protein>
    <submittedName>
        <fullName evidence="1">Uncharacterized protein</fullName>
    </submittedName>
</protein>
<reference evidence="1 2" key="1">
    <citation type="submission" date="2017-01" db="EMBL/GenBank/DDBJ databases">
        <title>Draft sequence of Acidihalobacter ferrooxidans strain DSM 14175 (strain V8).</title>
        <authorList>
            <person name="Khaleque H.N."/>
            <person name="Ramsay J.P."/>
            <person name="Murphy R.J.T."/>
            <person name="Kaksonen A.H."/>
            <person name="Boxall N.J."/>
            <person name="Watkin E.L.J."/>
        </authorList>
    </citation>
    <scope>NUCLEOTIDE SEQUENCE [LARGE SCALE GENOMIC DNA]</scope>
    <source>
        <strain evidence="1 2">V8</strain>
    </source>
</reference>
<accession>A0A1P8UFA2</accession>